<evidence type="ECO:0000256" key="9">
    <source>
        <dbReference type="PIRSR" id="PIRSR602401-1"/>
    </source>
</evidence>
<dbReference type="EMBL" id="SSOP01000196">
    <property type="protein sequence ID" value="KAB5590117.1"/>
    <property type="molecule type" value="Genomic_DNA"/>
</dbReference>
<dbReference type="PANTHER" id="PTHR24305">
    <property type="entry name" value="CYTOCHROME P450"/>
    <property type="match status" value="1"/>
</dbReference>
<sequence>MSNSTVISLASIFGSTFDAEGSSIDPSLLVYARAHPFHIALGVLGALGIRTIYKHIKRATAFGSLDGPTASSFISGHEGVLFNFEHGLETYDYLLDTYGAVCRVKGMLGEDRLWVSDPRALHDIVVKGYDDFREPESFLAWFKLSSGPNILTTIGHKHKIQRKSISTPCQTPAMTAVVHHLEDIFTSKVQSSGGDTGVIDIYEWMSNVGLEVIGQAGMGYSFGTMEEKESDYLNKSRDLIRLMNEMWYIRPFLPSLMKLGPARFRRFVINLLPLTGPARAFKQVVEVMDGTAVEIYQRKKRALEDGTLDAEITAGNDIMSSLLRQNQIVSPSEQMSEEEVISQVSALVFAGHDTTSALARTLYLLAQNQDVQAQLHAEVRGAHRVHGKNLDYDQLNSLSFLDAVCRESLRLHSPAQVLERVAHKDWNLPLQYPVKSKDEKSMISSILVEKGTHIYISLGSANRDKQTWGEDADQFKPSRWLQELPPSVVGANMPGIYSSTMTFLGGPRACLGFKFSQLEMKMVLSNLISSFSFALTEDEITWATSGTVKPHIRRGDGSIDIVPTLPMKVTVIEDSD</sequence>
<evidence type="ECO:0000256" key="3">
    <source>
        <dbReference type="ARBA" id="ARBA00010617"/>
    </source>
</evidence>
<dbReference type="PANTHER" id="PTHR24305:SF166">
    <property type="entry name" value="CYTOCHROME P450 12A4, MITOCHONDRIAL-RELATED"/>
    <property type="match status" value="1"/>
</dbReference>
<name>A0A5N5QFN4_9AGAM</name>
<dbReference type="OrthoDB" id="1470350at2759"/>
<proteinExistence type="inferred from homology"/>
<dbReference type="GO" id="GO:0004497">
    <property type="term" value="F:monooxygenase activity"/>
    <property type="evidence" value="ECO:0007669"/>
    <property type="project" value="UniProtKB-KW"/>
</dbReference>
<dbReference type="InterPro" id="IPR002401">
    <property type="entry name" value="Cyt_P450_E_grp-I"/>
</dbReference>
<organism evidence="10 11">
    <name type="scientific">Ceratobasidium theobromae</name>
    <dbReference type="NCBI Taxonomy" id="1582974"/>
    <lineage>
        <taxon>Eukaryota</taxon>
        <taxon>Fungi</taxon>
        <taxon>Dikarya</taxon>
        <taxon>Basidiomycota</taxon>
        <taxon>Agaricomycotina</taxon>
        <taxon>Agaricomycetes</taxon>
        <taxon>Cantharellales</taxon>
        <taxon>Ceratobasidiaceae</taxon>
        <taxon>Ceratobasidium</taxon>
    </lineage>
</organism>
<dbReference type="GO" id="GO:0016705">
    <property type="term" value="F:oxidoreductase activity, acting on paired donors, with incorporation or reduction of molecular oxygen"/>
    <property type="evidence" value="ECO:0007669"/>
    <property type="project" value="InterPro"/>
</dbReference>
<accession>A0A5N5QFN4</accession>
<evidence type="ECO:0000256" key="4">
    <source>
        <dbReference type="ARBA" id="ARBA00022617"/>
    </source>
</evidence>
<dbReference type="Pfam" id="PF00067">
    <property type="entry name" value="p450"/>
    <property type="match status" value="1"/>
</dbReference>
<dbReference type="Gene3D" id="1.10.630.10">
    <property type="entry name" value="Cytochrome P450"/>
    <property type="match status" value="1"/>
</dbReference>
<keyword evidence="4 9" id="KW-0349">Heme</keyword>
<dbReference type="InterPro" id="IPR036396">
    <property type="entry name" value="Cyt_P450_sf"/>
</dbReference>
<dbReference type="AlphaFoldDB" id="A0A5N5QFN4"/>
<comment type="cofactor">
    <cofactor evidence="1 9">
        <name>heme</name>
        <dbReference type="ChEBI" id="CHEBI:30413"/>
    </cofactor>
</comment>
<keyword evidence="7 9" id="KW-0408">Iron</keyword>
<dbReference type="PRINTS" id="PR00463">
    <property type="entry name" value="EP450I"/>
</dbReference>
<evidence type="ECO:0000256" key="1">
    <source>
        <dbReference type="ARBA" id="ARBA00001971"/>
    </source>
</evidence>
<keyword evidence="6" id="KW-0560">Oxidoreductase</keyword>
<evidence type="ECO:0000256" key="5">
    <source>
        <dbReference type="ARBA" id="ARBA00022723"/>
    </source>
</evidence>
<evidence type="ECO:0000313" key="11">
    <source>
        <dbReference type="Proteomes" id="UP000383932"/>
    </source>
</evidence>
<comment type="pathway">
    <text evidence="2">Secondary metabolite biosynthesis.</text>
</comment>
<reference evidence="10 11" key="1">
    <citation type="journal article" date="2019" name="Fungal Biol. Biotechnol.">
        <title>Draft genome sequence of fastidious pathogen Ceratobasidium theobromae, which causes vascular-streak dieback in Theobroma cacao.</title>
        <authorList>
            <person name="Ali S.S."/>
            <person name="Asman A."/>
            <person name="Shao J."/>
            <person name="Firmansyah A.P."/>
            <person name="Susilo A.W."/>
            <person name="Rosmana A."/>
            <person name="McMahon P."/>
            <person name="Junaid M."/>
            <person name="Guest D."/>
            <person name="Kheng T.Y."/>
            <person name="Meinhardt L.W."/>
            <person name="Bailey B.A."/>
        </authorList>
    </citation>
    <scope>NUCLEOTIDE SEQUENCE [LARGE SCALE GENOMIC DNA]</scope>
    <source>
        <strain evidence="10 11">CT2</strain>
    </source>
</reference>
<evidence type="ECO:0000256" key="6">
    <source>
        <dbReference type="ARBA" id="ARBA00023002"/>
    </source>
</evidence>
<gene>
    <name evidence="10" type="ORF">CTheo_6440</name>
</gene>
<dbReference type="SUPFAM" id="SSF48264">
    <property type="entry name" value="Cytochrome P450"/>
    <property type="match status" value="1"/>
</dbReference>
<dbReference type="PRINTS" id="PR00385">
    <property type="entry name" value="P450"/>
</dbReference>
<dbReference type="GO" id="GO:0005506">
    <property type="term" value="F:iron ion binding"/>
    <property type="evidence" value="ECO:0007669"/>
    <property type="project" value="InterPro"/>
</dbReference>
<keyword evidence="5 9" id="KW-0479">Metal-binding</keyword>
<comment type="caution">
    <text evidence="10">The sequence shown here is derived from an EMBL/GenBank/DDBJ whole genome shotgun (WGS) entry which is preliminary data.</text>
</comment>
<evidence type="ECO:0000256" key="2">
    <source>
        <dbReference type="ARBA" id="ARBA00005179"/>
    </source>
</evidence>
<dbReference type="InterPro" id="IPR001128">
    <property type="entry name" value="Cyt_P450"/>
</dbReference>
<dbReference type="InterPro" id="IPR050121">
    <property type="entry name" value="Cytochrome_P450_monoxygenase"/>
</dbReference>
<comment type="similarity">
    <text evidence="3">Belongs to the cytochrome P450 family.</text>
</comment>
<feature type="binding site" description="axial binding residue" evidence="9">
    <location>
        <position position="510"/>
    </location>
    <ligand>
        <name>heme</name>
        <dbReference type="ChEBI" id="CHEBI:30413"/>
    </ligand>
    <ligandPart>
        <name>Fe</name>
        <dbReference type="ChEBI" id="CHEBI:18248"/>
    </ligandPart>
</feature>
<keyword evidence="8" id="KW-0503">Monooxygenase</keyword>
<evidence type="ECO:0000256" key="8">
    <source>
        <dbReference type="ARBA" id="ARBA00023033"/>
    </source>
</evidence>
<dbReference type="Proteomes" id="UP000383932">
    <property type="component" value="Unassembled WGS sequence"/>
</dbReference>
<evidence type="ECO:0000256" key="7">
    <source>
        <dbReference type="ARBA" id="ARBA00023004"/>
    </source>
</evidence>
<keyword evidence="11" id="KW-1185">Reference proteome</keyword>
<dbReference type="GO" id="GO:0020037">
    <property type="term" value="F:heme binding"/>
    <property type="evidence" value="ECO:0007669"/>
    <property type="project" value="InterPro"/>
</dbReference>
<protein>
    <submittedName>
        <fullName evidence="10">Cytochrome P450 family protein</fullName>
    </submittedName>
</protein>
<evidence type="ECO:0000313" key="10">
    <source>
        <dbReference type="EMBL" id="KAB5590117.1"/>
    </source>
</evidence>